<sequence>MMSPQEGPQGAGTSTANEPFTSRFVSASRGQRSGVTASVIPPPPPPSGGRSLGRLLAFIGHKVLFHSPEGNRVLVEGLPPVRPMVEDQKNHGERERREEERERGGEGERRREEDRGGERRREEQKGGEMRRTEEERGGQRGEEKKGGERKTEEERGAERRRKEER</sequence>
<feature type="compositionally biased region" description="Polar residues" evidence="1">
    <location>
        <begin position="11"/>
        <end position="36"/>
    </location>
</feature>
<evidence type="ECO:0000256" key="1">
    <source>
        <dbReference type="SAM" id="MobiDB-lite"/>
    </source>
</evidence>
<evidence type="ECO:0000313" key="3">
    <source>
        <dbReference type="Proteomes" id="UP001148018"/>
    </source>
</evidence>
<name>A0A9Q0DHD6_9TELE</name>
<dbReference type="AlphaFoldDB" id="A0A9Q0DHD6"/>
<protein>
    <submittedName>
        <fullName evidence="2">Uncharacterized protein</fullName>
    </submittedName>
</protein>
<dbReference type="Proteomes" id="UP001148018">
    <property type="component" value="Unassembled WGS sequence"/>
</dbReference>
<comment type="caution">
    <text evidence="2">The sequence shown here is derived from an EMBL/GenBank/DDBJ whole genome shotgun (WGS) entry which is preliminary data.</text>
</comment>
<keyword evidence="3" id="KW-1185">Reference proteome</keyword>
<reference evidence="2" key="1">
    <citation type="submission" date="2022-07" db="EMBL/GenBank/DDBJ databases">
        <title>Chromosome-level genome of Muraenolepis orangiensis.</title>
        <authorList>
            <person name="Kim J."/>
        </authorList>
    </citation>
    <scope>NUCLEOTIDE SEQUENCE</scope>
    <source>
        <strain evidence="2">KU_S4_2022</strain>
        <tissue evidence="2">Muscle</tissue>
    </source>
</reference>
<dbReference type="EMBL" id="JANIIK010000116">
    <property type="protein sequence ID" value="KAJ3588434.1"/>
    <property type="molecule type" value="Genomic_DNA"/>
</dbReference>
<feature type="compositionally biased region" description="Basic and acidic residues" evidence="1">
    <location>
        <begin position="84"/>
        <end position="165"/>
    </location>
</feature>
<proteinExistence type="predicted"/>
<feature type="region of interest" description="Disordered" evidence="1">
    <location>
        <begin position="65"/>
        <end position="165"/>
    </location>
</feature>
<feature type="region of interest" description="Disordered" evidence="1">
    <location>
        <begin position="1"/>
        <end position="53"/>
    </location>
</feature>
<accession>A0A9Q0DHD6</accession>
<evidence type="ECO:0000313" key="2">
    <source>
        <dbReference type="EMBL" id="KAJ3588434.1"/>
    </source>
</evidence>
<organism evidence="2 3">
    <name type="scientific">Muraenolepis orangiensis</name>
    <name type="common">Patagonian moray cod</name>
    <dbReference type="NCBI Taxonomy" id="630683"/>
    <lineage>
        <taxon>Eukaryota</taxon>
        <taxon>Metazoa</taxon>
        <taxon>Chordata</taxon>
        <taxon>Craniata</taxon>
        <taxon>Vertebrata</taxon>
        <taxon>Euteleostomi</taxon>
        <taxon>Actinopterygii</taxon>
        <taxon>Neopterygii</taxon>
        <taxon>Teleostei</taxon>
        <taxon>Neoteleostei</taxon>
        <taxon>Acanthomorphata</taxon>
        <taxon>Zeiogadaria</taxon>
        <taxon>Gadariae</taxon>
        <taxon>Gadiformes</taxon>
        <taxon>Muraenolepidoidei</taxon>
        <taxon>Muraenolepididae</taxon>
        <taxon>Muraenolepis</taxon>
    </lineage>
</organism>
<gene>
    <name evidence="2" type="ORF">NHX12_012027</name>
</gene>